<name>A0A5B8W7W2_9SPHI</name>
<dbReference type="AlphaFoldDB" id="A0A5B8W7W2"/>
<dbReference type="RefSeq" id="WP_147056856.1">
    <property type="nucleotide sequence ID" value="NZ_CP042437.1"/>
</dbReference>
<evidence type="ECO:0000313" key="2">
    <source>
        <dbReference type="Proteomes" id="UP000321362"/>
    </source>
</evidence>
<gene>
    <name evidence="1" type="ORF">FSB76_21155</name>
</gene>
<organism evidence="1 2">
    <name type="scientific">Mucilaginibacter ginsenosidivorax</name>
    <dbReference type="NCBI Taxonomy" id="862126"/>
    <lineage>
        <taxon>Bacteria</taxon>
        <taxon>Pseudomonadati</taxon>
        <taxon>Bacteroidota</taxon>
        <taxon>Sphingobacteriia</taxon>
        <taxon>Sphingobacteriales</taxon>
        <taxon>Sphingobacteriaceae</taxon>
        <taxon>Mucilaginibacter</taxon>
    </lineage>
</organism>
<dbReference type="OrthoDB" id="798065at2"/>
<keyword evidence="2" id="KW-1185">Reference proteome</keyword>
<protein>
    <submittedName>
        <fullName evidence="1">Uncharacterized protein</fullName>
    </submittedName>
</protein>
<dbReference type="EMBL" id="CP042437">
    <property type="protein sequence ID" value="QEC78328.1"/>
    <property type="molecule type" value="Genomic_DNA"/>
</dbReference>
<dbReference type="Proteomes" id="UP000321362">
    <property type="component" value="Chromosome"/>
</dbReference>
<evidence type="ECO:0000313" key="1">
    <source>
        <dbReference type="EMBL" id="QEC78328.1"/>
    </source>
</evidence>
<proteinExistence type="predicted"/>
<dbReference type="KEGG" id="mgk:FSB76_21155"/>
<reference evidence="1 2" key="1">
    <citation type="journal article" date="2013" name="J. Microbiol.">
        <title>Mucilaginibacter ginsenosidivorax sp. nov., with ginsenoside converting activity isolated from sediment.</title>
        <authorList>
            <person name="Kim J.K."/>
            <person name="Choi T.E."/>
            <person name="Liu Q.M."/>
            <person name="Park H.Y."/>
            <person name="Yi T.H."/>
            <person name="Yoon M.H."/>
            <person name="Kim S.C."/>
            <person name="Im W.T."/>
        </authorList>
    </citation>
    <scope>NUCLEOTIDE SEQUENCE [LARGE SCALE GENOMIC DNA]</scope>
    <source>
        <strain evidence="1 2">KHI28</strain>
    </source>
</reference>
<accession>A0A5B8W7W2</accession>
<sequence>MITNYKKAKLLIFDGPEHDILDRSFDLSRETALGISIKLSDFANNTVEDLQGIISSPDFEFMVKTGAFVTDGGFLNLYKGSNNLRLYYHKKGNTIIVFAYGEFQPGRYMLYLEGFWTIA</sequence>